<evidence type="ECO:0000259" key="4">
    <source>
        <dbReference type="Pfam" id="PF08621"/>
    </source>
</evidence>
<evidence type="ECO:0008006" key="7">
    <source>
        <dbReference type="Google" id="ProtNLM"/>
    </source>
</evidence>
<dbReference type="InterPro" id="IPR013930">
    <property type="entry name" value="RPAP1_N"/>
</dbReference>
<dbReference type="AlphaFoldDB" id="G3ANT4"/>
<dbReference type="Proteomes" id="UP000000709">
    <property type="component" value="Unassembled WGS sequence"/>
</dbReference>
<feature type="domain" description="RPAP1 C-terminal" evidence="3">
    <location>
        <begin position="293"/>
        <end position="363"/>
    </location>
</feature>
<dbReference type="RefSeq" id="XP_007375295.1">
    <property type="nucleotide sequence ID" value="XM_007375233.1"/>
</dbReference>
<dbReference type="KEGG" id="spaa:SPAPADRAFT_61121"/>
<dbReference type="Pfam" id="PF08621">
    <property type="entry name" value="RPAP1_N"/>
    <property type="match status" value="1"/>
</dbReference>
<sequence>MDFLGEIVEHETETPQAPVPVSTGGFPELGKLKQKKVSRWKQRLDKTKSEPPADQVQEQTQPEVQVLSEAEKIHRENLETMSKMTQQEILAEQQELLEGLDPKLVQSLLSRTKKRSDHDHDHKHEHRHEHAEGYNGWIGAVRTPQGLSDLSQLDKEDVDKALGISHDLPIEDIKERDPSKKSVSFDQTVKTVRYEDLDESVELDPNGWEDVTDINELIPDEIAPEEYQINPEEPQVSVHFPKPKSDDLDINDPDFDTKLHEKYYPDLPIETEKLSWMKPAPETVVTTYESISDMRFDFKGDIVELRDSDDKQDIPTYMGLHHHSENPNLAGYTLSELAHLSRSVLPGQRCIAIQTLGRILYKLGSHHYSIAKTDNEQFDEQVQEMANNFESMIWDLIEELRIVDSVTEASDESKTRNLSVRNYAIEALWLWKKGGGRPKAALKTEEDVVAEALR</sequence>
<dbReference type="InterPro" id="IPR039913">
    <property type="entry name" value="RPAP1/Rba50"/>
</dbReference>
<dbReference type="FunCoup" id="G3ANT4">
    <property type="interactions" value="174"/>
</dbReference>
<reference evidence="5 6" key="1">
    <citation type="journal article" date="2011" name="Proc. Natl. Acad. Sci. U.S.A.">
        <title>Comparative genomics of xylose-fermenting fungi for enhanced biofuel production.</title>
        <authorList>
            <person name="Wohlbach D.J."/>
            <person name="Kuo A."/>
            <person name="Sato T.K."/>
            <person name="Potts K.M."/>
            <person name="Salamov A.A."/>
            <person name="LaButti K.M."/>
            <person name="Sun H."/>
            <person name="Clum A."/>
            <person name="Pangilinan J.L."/>
            <person name="Lindquist E.A."/>
            <person name="Lucas S."/>
            <person name="Lapidus A."/>
            <person name="Jin M."/>
            <person name="Gunawan C."/>
            <person name="Balan V."/>
            <person name="Dale B.E."/>
            <person name="Jeffries T.W."/>
            <person name="Zinkel R."/>
            <person name="Barry K.W."/>
            <person name="Grigoriev I.V."/>
            <person name="Gasch A.P."/>
        </authorList>
    </citation>
    <scope>NUCLEOTIDE SEQUENCE [LARGE SCALE GENOMIC DNA]</scope>
    <source>
        <strain evidence="6">NRRL Y-27907 / 11-Y1</strain>
    </source>
</reference>
<dbReference type="OrthoDB" id="348201at2759"/>
<dbReference type="OMA" id="TQRCIAI"/>
<organism evidence="6">
    <name type="scientific">Spathaspora passalidarum (strain NRRL Y-27907 / 11-Y1)</name>
    <dbReference type="NCBI Taxonomy" id="619300"/>
    <lineage>
        <taxon>Eukaryota</taxon>
        <taxon>Fungi</taxon>
        <taxon>Dikarya</taxon>
        <taxon>Ascomycota</taxon>
        <taxon>Saccharomycotina</taxon>
        <taxon>Pichiomycetes</taxon>
        <taxon>Debaryomycetaceae</taxon>
        <taxon>Spathaspora</taxon>
    </lineage>
</organism>
<dbReference type="PANTHER" id="PTHR21483">
    <property type="entry name" value="RNA POLYMERASE II-ASSOCIATED PROTEIN 1"/>
    <property type="match status" value="1"/>
</dbReference>
<accession>G3ANT4</accession>
<dbReference type="PANTHER" id="PTHR21483:SF18">
    <property type="entry name" value="RNA POLYMERASE II-ASSOCIATED PROTEIN 1"/>
    <property type="match status" value="1"/>
</dbReference>
<feature type="compositionally biased region" description="Low complexity" evidence="2">
    <location>
        <begin position="55"/>
        <end position="66"/>
    </location>
</feature>
<feature type="domain" description="RPAP1 N-terminal" evidence="4">
    <location>
        <begin position="71"/>
        <end position="115"/>
    </location>
</feature>
<evidence type="ECO:0000256" key="1">
    <source>
        <dbReference type="ARBA" id="ARBA00009953"/>
    </source>
</evidence>
<dbReference type="GO" id="GO:0006366">
    <property type="term" value="P:transcription by RNA polymerase II"/>
    <property type="evidence" value="ECO:0007669"/>
    <property type="project" value="EnsemblFungi"/>
</dbReference>
<dbReference type="EMBL" id="GL996502">
    <property type="protein sequence ID" value="EGW32019.1"/>
    <property type="molecule type" value="Genomic_DNA"/>
</dbReference>
<feature type="region of interest" description="Disordered" evidence="2">
    <location>
        <begin position="111"/>
        <end position="133"/>
    </location>
</feature>
<dbReference type="Pfam" id="PF08620">
    <property type="entry name" value="RPAP1_C"/>
    <property type="match status" value="1"/>
</dbReference>
<evidence type="ECO:0000259" key="3">
    <source>
        <dbReference type="Pfam" id="PF08620"/>
    </source>
</evidence>
<feature type="compositionally biased region" description="Basic residues" evidence="2">
    <location>
        <begin position="32"/>
        <end position="41"/>
    </location>
</feature>
<dbReference type="InParanoid" id="G3ANT4"/>
<evidence type="ECO:0000313" key="5">
    <source>
        <dbReference type="EMBL" id="EGW32019.1"/>
    </source>
</evidence>
<dbReference type="GeneID" id="18873725"/>
<name>G3ANT4_SPAPN</name>
<dbReference type="eggNOG" id="KOG1894">
    <property type="taxonomic scope" value="Eukaryota"/>
</dbReference>
<feature type="region of interest" description="Disordered" evidence="2">
    <location>
        <begin position="1"/>
        <end position="66"/>
    </location>
</feature>
<feature type="compositionally biased region" description="Basic and acidic residues" evidence="2">
    <location>
        <begin position="42"/>
        <end position="51"/>
    </location>
</feature>
<protein>
    <recommendedName>
        <fullName evidence="7">RNA polymerase II-associated protein RBA50</fullName>
    </recommendedName>
</protein>
<keyword evidence="6" id="KW-1185">Reference proteome</keyword>
<feature type="compositionally biased region" description="Basic and acidic residues" evidence="2">
    <location>
        <begin position="116"/>
        <end position="132"/>
    </location>
</feature>
<proteinExistence type="inferred from homology"/>
<evidence type="ECO:0000313" key="6">
    <source>
        <dbReference type="Proteomes" id="UP000000709"/>
    </source>
</evidence>
<dbReference type="HOGENOM" id="CLU_031074_0_0_1"/>
<evidence type="ECO:0000256" key="2">
    <source>
        <dbReference type="SAM" id="MobiDB-lite"/>
    </source>
</evidence>
<gene>
    <name evidence="5" type="ORF">SPAPADRAFT_61121</name>
</gene>
<comment type="similarity">
    <text evidence="1">Belongs to the RPAP1 family.</text>
</comment>
<dbReference type="InterPro" id="IPR013929">
    <property type="entry name" value="RPAP1_C"/>
</dbReference>